<dbReference type="EMBL" id="BPRH01002595">
    <property type="protein sequence ID" value="GJF17797.1"/>
    <property type="molecule type" value="Genomic_DNA"/>
</dbReference>
<evidence type="ECO:0000313" key="1">
    <source>
        <dbReference type="EMBL" id="GJF17797.1"/>
    </source>
</evidence>
<name>A0ABQ4VCD1_9MYCO</name>
<dbReference type="Proteomes" id="UP001060504">
    <property type="component" value="Unassembled WGS sequence"/>
</dbReference>
<gene>
    <name evidence="1" type="ORF">NGTWS1702_24770</name>
</gene>
<keyword evidence="2" id="KW-1185">Reference proteome</keyword>
<accession>A0ABQ4VCD1</accession>
<protein>
    <submittedName>
        <fullName evidence="1">Uncharacterized protein</fullName>
    </submittedName>
</protein>
<evidence type="ECO:0000313" key="2">
    <source>
        <dbReference type="Proteomes" id="UP001060504"/>
    </source>
</evidence>
<proteinExistence type="predicted"/>
<sequence>MNDTSIDNNGVRAERDAVDMAECGPRRTETFQRVRLTAFDYDRQIPPPLDPKPANWVPVVKAGYGALIDNVRAVISKLGELVGDGVIDSSDRDVLMAHISTLGEAIGPAVEAINKWAGTGEITPEVHRIADHCKFVYAVGAREISMFQYRLERLAYDGKVAVEAHNELQNQVCYGIGEPISSQILSPTNNRELWDGHWGWDENVYSDGRHVTTKVHVTDWEELFDERPHDPAIECCGDGVIAEYPQGLIGRIAPVVDPDREKGRDLERIEISLAELIQQPWVLTDWGKGNG</sequence>
<organism evidence="1 2">
    <name type="scientific">Mycolicibacterium cyprinidarum</name>
    <dbReference type="NCBI Taxonomy" id="2860311"/>
    <lineage>
        <taxon>Bacteria</taxon>
        <taxon>Bacillati</taxon>
        <taxon>Actinomycetota</taxon>
        <taxon>Actinomycetes</taxon>
        <taxon>Mycobacteriales</taxon>
        <taxon>Mycobacteriaceae</taxon>
        <taxon>Mycolicibacterium</taxon>
    </lineage>
</organism>
<comment type="caution">
    <text evidence="1">The sequence shown here is derived from an EMBL/GenBank/DDBJ whole genome shotgun (WGS) entry which is preliminary data.</text>
</comment>
<reference evidence="1 2" key="1">
    <citation type="submission" date="2021-08" db="EMBL/GenBank/DDBJ databases">
        <title>Draft genome sequence of Mycolicibacterium sp. NGTWS1702 strain.</title>
        <authorList>
            <person name="Matsumoto M."/>
            <person name="Tang B.C.C."/>
            <person name="Machida Y."/>
            <person name="Matoyama H."/>
            <person name="Kishihara T."/>
            <person name="Sato S."/>
            <person name="Kondo I."/>
            <person name="Sano M."/>
            <person name="Kato G."/>
        </authorList>
    </citation>
    <scope>NUCLEOTIDE SEQUENCE [LARGE SCALE GENOMIC DNA]</scope>
    <source>
        <strain evidence="1 2">NGTWSNA01</strain>
    </source>
</reference>